<evidence type="ECO:0000313" key="3">
    <source>
        <dbReference type="EMBL" id="NYD69348.1"/>
    </source>
</evidence>
<comment type="caution">
    <text evidence="3">The sequence shown here is derived from an EMBL/GenBank/DDBJ whole genome shotgun (WGS) entry which is preliminary data.</text>
</comment>
<protein>
    <submittedName>
        <fullName evidence="3">NAD(P)-dependent dehydrogenase (Short-subunit alcohol dehydrogenase family)</fullName>
    </submittedName>
</protein>
<dbReference type="PRINTS" id="PR00081">
    <property type="entry name" value="GDHRDH"/>
</dbReference>
<name>A0A852S7W2_9MICO</name>
<dbReference type="FunFam" id="3.40.50.720:FF:000084">
    <property type="entry name" value="Short-chain dehydrogenase reductase"/>
    <property type="match status" value="1"/>
</dbReference>
<evidence type="ECO:0000256" key="1">
    <source>
        <dbReference type="ARBA" id="ARBA00006484"/>
    </source>
</evidence>
<dbReference type="SUPFAM" id="SSF51735">
    <property type="entry name" value="NAD(P)-binding Rossmann-fold domains"/>
    <property type="match status" value="1"/>
</dbReference>
<dbReference type="Proteomes" id="UP000549913">
    <property type="component" value="Unassembled WGS sequence"/>
</dbReference>
<evidence type="ECO:0000256" key="2">
    <source>
        <dbReference type="ARBA" id="ARBA00023002"/>
    </source>
</evidence>
<dbReference type="GO" id="GO:0016616">
    <property type="term" value="F:oxidoreductase activity, acting on the CH-OH group of donors, NAD or NADP as acceptor"/>
    <property type="evidence" value="ECO:0007669"/>
    <property type="project" value="TreeGrafter"/>
</dbReference>
<dbReference type="InterPro" id="IPR036291">
    <property type="entry name" value="NAD(P)-bd_dom_sf"/>
</dbReference>
<dbReference type="PRINTS" id="PR00080">
    <property type="entry name" value="SDRFAMILY"/>
</dbReference>
<reference evidence="3 4" key="1">
    <citation type="submission" date="2020-07" db="EMBL/GenBank/DDBJ databases">
        <title>Sequencing the genomes of 1000 actinobacteria strains.</title>
        <authorList>
            <person name="Klenk H.-P."/>
        </authorList>
    </citation>
    <scope>NUCLEOTIDE SEQUENCE [LARGE SCALE GENOMIC DNA]</scope>
    <source>
        <strain evidence="3 4">DSM 26474</strain>
    </source>
</reference>
<gene>
    <name evidence="3" type="ORF">BJ984_000506</name>
</gene>
<dbReference type="AlphaFoldDB" id="A0A852S7W2"/>
<comment type="similarity">
    <text evidence="1">Belongs to the short-chain dehydrogenases/reductases (SDR) family.</text>
</comment>
<accession>A0A852S7W2</accession>
<sequence length="244" mass="25557">MDTTRFSNRRVAITGGAGGIGQAIARRLVAEGAEVFALDRKGLEGLPEGVSGLELDLGSPASVAEVVASLYAGDDRPVDLVNSAGIVEDDVAAVDMPIEQFDAVIGVNLRGVFLTCQAFGRELMARGGGAIVNIASMSGNAVVNFPQKQSAYNTSKAAVTALTKSLAVEWGPSGVRVNALSPGYVDTPLNHLKAHMHDTWKRDVVVDRFATPEEVAGSVAFLLSDDASYYVGAELLMDGGYSLR</sequence>
<dbReference type="PANTHER" id="PTHR42760">
    <property type="entry name" value="SHORT-CHAIN DEHYDROGENASES/REDUCTASES FAMILY MEMBER"/>
    <property type="match status" value="1"/>
</dbReference>
<dbReference type="EMBL" id="JACCBM010000001">
    <property type="protein sequence ID" value="NYD69348.1"/>
    <property type="molecule type" value="Genomic_DNA"/>
</dbReference>
<dbReference type="Pfam" id="PF13561">
    <property type="entry name" value="adh_short_C2"/>
    <property type="match status" value="1"/>
</dbReference>
<dbReference type="PANTHER" id="PTHR42760:SF115">
    <property type="entry name" value="3-OXOACYL-[ACYL-CARRIER-PROTEIN] REDUCTASE FABG"/>
    <property type="match status" value="1"/>
</dbReference>
<evidence type="ECO:0000313" key="4">
    <source>
        <dbReference type="Proteomes" id="UP000549913"/>
    </source>
</evidence>
<keyword evidence="2" id="KW-0560">Oxidoreductase</keyword>
<dbReference type="Gene3D" id="3.40.50.720">
    <property type="entry name" value="NAD(P)-binding Rossmann-like Domain"/>
    <property type="match status" value="1"/>
</dbReference>
<proteinExistence type="inferred from homology"/>
<organism evidence="3 4">
    <name type="scientific">Herbiconiux flava</name>
    <dbReference type="NCBI Taxonomy" id="881268"/>
    <lineage>
        <taxon>Bacteria</taxon>
        <taxon>Bacillati</taxon>
        <taxon>Actinomycetota</taxon>
        <taxon>Actinomycetes</taxon>
        <taxon>Micrococcales</taxon>
        <taxon>Microbacteriaceae</taxon>
        <taxon>Herbiconiux</taxon>
    </lineage>
</organism>
<dbReference type="InterPro" id="IPR002347">
    <property type="entry name" value="SDR_fam"/>
</dbReference>
<keyword evidence="4" id="KW-1185">Reference proteome</keyword>